<reference evidence="8" key="1">
    <citation type="journal article" date="2014" name="Proc. Natl. Acad. Sci. U.S.A.">
        <title>Extensive sampling of basidiomycete genomes demonstrates inadequacy of the white-rot/brown-rot paradigm for wood decay fungi.</title>
        <authorList>
            <person name="Riley R."/>
            <person name="Salamov A.A."/>
            <person name="Brown D.W."/>
            <person name="Nagy L.G."/>
            <person name="Floudas D."/>
            <person name="Held B.W."/>
            <person name="Levasseur A."/>
            <person name="Lombard V."/>
            <person name="Morin E."/>
            <person name="Otillar R."/>
            <person name="Lindquist E.A."/>
            <person name="Sun H."/>
            <person name="LaButti K.M."/>
            <person name="Schmutz J."/>
            <person name="Jabbour D."/>
            <person name="Luo H."/>
            <person name="Baker S.E."/>
            <person name="Pisabarro A.G."/>
            <person name="Walton J.D."/>
            <person name="Blanchette R.A."/>
            <person name="Henrissat B."/>
            <person name="Martin F."/>
            <person name="Cullen D."/>
            <person name="Hibbett D.S."/>
            <person name="Grigoriev I.V."/>
        </authorList>
    </citation>
    <scope>NUCLEOTIDE SEQUENCE [LARGE SCALE GENOMIC DNA]</scope>
    <source>
        <strain evidence="8">MUCL 33604</strain>
    </source>
</reference>
<feature type="compositionally biased region" description="Low complexity" evidence="5">
    <location>
        <begin position="639"/>
        <end position="665"/>
    </location>
</feature>
<feature type="compositionally biased region" description="Polar residues" evidence="5">
    <location>
        <begin position="453"/>
        <end position="463"/>
    </location>
</feature>
<feature type="region of interest" description="Disordered" evidence="5">
    <location>
        <begin position="624"/>
        <end position="669"/>
    </location>
</feature>
<accession>A0A067PVM2</accession>
<dbReference type="InParanoid" id="A0A067PVM2"/>
<keyword evidence="1" id="KW-0479">Metal-binding</keyword>
<organism evidence="7 8">
    <name type="scientific">Jaapia argillacea MUCL 33604</name>
    <dbReference type="NCBI Taxonomy" id="933084"/>
    <lineage>
        <taxon>Eukaryota</taxon>
        <taxon>Fungi</taxon>
        <taxon>Dikarya</taxon>
        <taxon>Basidiomycota</taxon>
        <taxon>Agaricomycotina</taxon>
        <taxon>Agaricomycetes</taxon>
        <taxon>Agaricomycetidae</taxon>
        <taxon>Jaapiales</taxon>
        <taxon>Jaapiaceae</taxon>
        <taxon>Jaapia</taxon>
    </lineage>
</organism>
<keyword evidence="8" id="KW-1185">Reference proteome</keyword>
<feature type="region of interest" description="Disordered" evidence="5">
    <location>
        <begin position="314"/>
        <end position="334"/>
    </location>
</feature>
<keyword evidence="4" id="KW-0862">Zinc</keyword>
<dbReference type="STRING" id="933084.A0A067PVM2"/>
<dbReference type="SMART" id="SM00355">
    <property type="entry name" value="ZnF_C2H2"/>
    <property type="match status" value="2"/>
</dbReference>
<feature type="region of interest" description="Disordered" evidence="5">
    <location>
        <begin position="682"/>
        <end position="705"/>
    </location>
</feature>
<gene>
    <name evidence="7" type="ORF">JAAARDRAFT_193384</name>
</gene>
<feature type="compositionally biased region" description="Basic and acidic residues" evidence="5">
    <location>
        <begin position="624"/>
        <end position="638"/>
    </location>
</feature>
<dbReference type="GO" id="GO:0005634">
    <property type="term" value="C:nucleus"/>
    <property type="evidence" value="ECO:0007669"/>
    <property type="project" value="TreeGrafter"/>
</dbReference>
<keyword evidence="2" id="KW-0677">Repeat</keyword>
<evidence type="ECO:0000256" key="5">
    <source>
        <dbReference type="SAM" id="MobiDB-lite"/>
    </source>
</evidence>
<feature type="compositionally biased region" description="Polar residues" evidence="5">
    <location>
        <begin position="321"/>
        <end position="334"/>
    </location>
</feature>
<dbReference type="PANTHER" id="PTHR23057">
    <property type="entry name" value="JUXTAPOSED WITH ANOTHER ZINC FINGER PROTEIN 1"/>
    <property type="match status" value="1"/>
</dbReference>
<feature type="compositionally biased region" description="Low complexity" evidence="5">
    <location>
        <begin position="407"/>
        <end position="452"/>
    </location>
</feature>
<evidence type="ECO:0000256" key="1">
    <source>
        <dbReference type="ARBA" id="ARBA00022723"/>
    </source>
</evidence>
<feature type="domain" description="C2H2-type" evidence="6">
    <location>
        <begin position="580"/>
        <end position="607"/>
    </location>
</feature>
<dbReference type="EMBL" id="KL197718">
    <property type="protein sequence ID" value="KDQ57900.1"/>
    <property type="molecule type" value="Genomic_DNA"/>
</dbReference>
<dbReference type="Proteomes" id="UP000027265">
    <property type="component" value="Unassembled WGS sequence"/>
</dbReference>
<evidence type="ECO:0000256" key="2">
    <source>
        <dbReference type="ARBA" id="ARBA00022737"/>
    </source>
</evidence>
<keyword evidence="3" id="KW-0863">Zinc-finger</keyword>
<feature type="compositionally biased region" description="Low complexity" evidence="5">
    <location>
        <begin position="687"/>
        <end position="705"/>
    </location>
</feature>
<evidence type="ECO:0000313" key="8">
    <source>
        <dbReference type="Proteomes" id="UP000027265"/>
    </source>
</evidence>
<dbReference type="InterPro" id="IPR013087">
    <property type="entry name" value="Znf_C2H2_type"/>
</dbReference>
<feature type="region of interest" description="Disordered" evidence="5">
    <location>
        <begin position="384"/>
        <end position="463"/>
    </location>
</feature>
<dbReference type="InterPro" id="IPR051580">
    <property type="entry name" value="ZnF-Chromatin_assoc"/>
</dbReference>
<feature type="compositionally biased region" description="Polar residues" evidence="5">
    <location>
        <begin position="384"/>
        <end position="394"/>
    </location>
</feature>
<dbReference type="OrthoDB" id="3269380at2759"/>
<evidence type="ECO:0000259" key="6">
    <source>
        <dbReference type="SMART" id="SM00355"/>
    </source>
</evidence>
<dbReference type="AlphaFoldDB" id="A0A067PVM2"/>
<feature type="region of interest" description="Disordered" evidence="5">
    <location>
        <begin position="219"/>
        <end position="269"/>
    </location>
</feature>
<protein>
    <recommendedName>
        <fullName evidence="6">C2H2-type domain-containing protein</fullName>
    </recommendedName>
</protein>
<evidence type="ECO:0000256" key="4">
    <source>
        <dbReference type="ARBA" id="ARBA00022833"/>
    </source>
</evidence>
<dbReference type="GO" id="GO:0008270">
    <property type="term" value="F:zinc ion binding"/>
    <property type="evidence" value="ECO:0007669"/>
    <property type="project" value="UniProtKB-KW"/>
</dbReference>
<feature type="domain" description="C2H2-type" evidence="6">
    <location>
        <begin position="473"/>
        <end position="496"/>
    </location>
</feature>
<name>A0A067PVM2_9AGAM</name>
<dbReference type="PANTHER" id="PTHR23057:SF0">
    <property type="entry name" value="JUXTAPOSED WITH ANOTHER ZINC FINGER PROTEIN 1"/>
    <property type="match status" value="1"/>
</dbReference>
<sequence length="728" mass="77462">MAATSQPIALPSSANEDISMISGSFTGNSSGSFNPASYTRHVLGSPLSWRAGSFGSRFYPGVSPGQLLGPLDPTEFKCMKMSSSVESDRGSMLNAFNIHEREDELCRNYTCCGLNLTDLHALLEHFEECHVVVVDPYSQPHLQVKQQLNAQGQPISYYPDPTAVAAQFQQQHVQQQAQLHHAQQQQATQHQNQQQHQNQPSHHQNLGQHHLQNAQAHQYHAGPFDPDDMELDLDSSSPSSGAPTPPDTPLSTPLSAYPSPSPTPVQQHPHLLIPSQIHPHSNSPSPISAFDTTTVLPTSRGVVGHSGLSIKTHGFPLSRRGSAQNSSHSHLSTAGTRLGAEDAFNGYSPYGEYNTNGLELGGDNGSNGVTDVCVPPALLFSASTTPVSTPSGSRVGSPAPGSTFFPGAASSSRTSSPTSGSSKSHLSSSSTVASSSGASTSKSSGKASSSKSQPQASTTLSRPASSLLLSKPFRCPKPNCNKSYKQANGLKYHMTHGSCNFGPAKELGEVQAVLREKVQEKQLQAGYGSGTMNIASPSEAGMSSMSAMTAAGAGISGVGELSEREMMEVEREAERRLRPFACGVGECQRRYKNMNGLRYHYQHSGDHGAIGLALLASGQHECLRNAHGRGRDGSRDSSRVSTPRVPSPPSNSNSNGNSPTTTTPPAHALSHSHYPAYQQYTPPATAQSQNQSSSTQSQQQQYQQYQGQWTNGAMVLPYVLPQGQGYSS</sequence>
<dbReference type="HOGENOM" id="CLU_010535_1_0_1"/>
<evidence type="ECO:0000313" key="7">
    <source>
        <dbReference type="EMBL" id="KDQ57900.1"/>
    </source>
</evidence>
<proteinExistence type="predicted"/>
<evidence type="ECO:0000256" key="3">
    <source>
        <dbReference type="ARBA" id="ARBA00022771"/>
    </source>
</evidence>
<feature type="region of interest" description="Disordered" evidence="5">
    <location>
        <begin position="174"/>
        <end position="207"/>
    </location>
</feature>